<proteinExistence type="predicted"/>
<dbReference type="InterPro" id="IPR017850">
    <property type="entry name" value="Alkaline_phosphatase_core_sf"/>
</dbReference>
<dbReference type="SMART" id="SM00477">
    <property type="entry name" value="NUC"/>
    <property type="match status" value="1"/>
</dbReference>
<dbReference type="InterPro" id="IPR020821">
    <property type="entry name" value="ENPP1-3/EXOG-like_nuc-like"/>
</dbReference>
<dbReference type="OrthoDB" id="415411at2759"/>
<evidence type="ECO:0000313" key="4">
    <source>
        <dbReference type="Proteomes" id="UP000314294"/>
    </source>
</evidence>
<dbReference type="GO" id="GO:0046872">
    <property type="term" value="F:metal ion binding"/>
    <property type="evidence" value="ECO:0007669"/>
    <property type="project" value="InterPro"/>
</dbReference>
<feature type="domain" description="ENPP1-3/EXOG-like endonuclease/phosphodiesterase" evidence="2">
    <location>
        <begin position="196"/>
        <end position="339"/>
    </location>
</feature>
<feature type="compositionally biased region" description="Acidic residues" evidence="1">
    <location>
        <begin position="52"/>
        <end position="101"/>
    </location>
</feature>
<evidence type="ECO:0000259" key="2">
    <source>
        <dbReference type="SMART" id="SM00477"/>
    </source>
</evidence>
<organism evidence="3 4">
    <name type="scientific">Liparis tanakae</name>
    <name type="common">Tanaka's snailfish</name>
    <dbReference type="NCBI Taxonomy" id="230148"/>
    <lineage>
        <taxon>Eukaryota</taxon>
        <taxon>Metazoa</taxon>
        <taxon>Chordata</taxon>
        <taxon>Craniata</taxon>
        <taxon>Vertebrata</taxon>
        <taxon>Euteleostomi</taxon>
        <taxon>Actinopterygii</taxon>
        <taxon>Neopterygii</taxon>
        <taxon>Teleostei</taxon>
        <taxon>Neoteleostei</taxon>
        <taxon>Acanthomorphata</taxon>
        <taxon>Eupercaria</taxon>
        <taxon>Perciformes</taxon>
        <taxon>Cottioidei</taxon>
        <taxon>Cottales</taxon>
        <taxon>Liparidae</taxon>
        <taxon>Liparis</taxon>
    </lineage>
</organism>
<accession>A0A4Z2GTC4</accession>
<name>A0A4Z2GTC4_9TELE</name>
<dbReference type="EMBL" id="SRLO01000419">
    <property type="protein sequence ID" value="TNN56847.1"/>
    <property type="molecule type" value="Genomic_DNA"/>
</dbReference>
<dbReference type="InterPro" id="IPR044925">
    <property type="entry name" value="His-Me_finger_sf"/>
</dbReference>
<comment type="caution">
    <text evidence="3">The sequence shown here is derived from an EMBL/GenBank/DDBJ whole genome shotgun (WGS) entry which is preliminary data.</text>
</comment>
<dbReference type="SUPFAM" id="SSF54060">
    <property type="entry name" value="His-Me finger endonucleases"/>
    <property type="match status" value="1"/>
</dbReference>
<protein>
    <submittedName>
        <fullName evidence="3">Ectonucleotide pyrophosphatase/phosphodiesterase family member 2</fullName>
    </submittedName>
</protein>
<evidence type="ECO:0000313" key="3">
    <source>
        <dbReference type="EMBL" id="TNN56847.1"/>
    </source>
</evidence>
<sequence length="339" mass="38481">MEEAHCDRTEFLSSYPLNIDEISLIPGSLGRIRPRDPKSTTYDPKVVVANLTEEEAEEEAEEEEEEADEDEDEDEDEEKEEEEAEEEEEEDEDEEKEEEEATIFMGHGPSFQFQKKVPEFENIELYNVMCVTAPSDLDAAATTHEQGCRCEDENQVEENLQAFRPPPDGSYSYNSSHLPFGRPAVMFDTQYSLLHHVEFISGYSRELAVPLWSAFTLPRQEDFTPAPAAPPGGVRCLRVDSRVSADHSLSCTAYDQNQQLSPGFLFPPELASSPESRYEASLITNTVPMYPAFKRQWSFLQGALLRRYAEELNGVNVLVGPVFDHDHDGRRDAAEQIRE</sequence>
<dbReference type="Gene3D" id="3.40.570.10">
    <property type="entry name" value="Extracellular Endonuclease, subunit A"/>
    <property type="match status" value="1"/>
</dbReference>
<dbReference type="Gene3D" id="3.40.720.10">
    <property type="entry name" value="Alkaline Phosphatase, subunit A"/>
    <property type="match status" value="1"/>
</dbReference>
<gene>
    <name evidence="3" type="primary">Enpp2_2</name>
    <name evidence="3" type="ORF">EYF80_032943</name>
</gene>
<dbReference type="GO" id="GO:0016787">
    <property type="term" value="F:hydrolase activity"/>
    <property type="evidence" value="ECO:0007669"/>
    <property type="project" value="InterPro"/>
</dbReference>
<keyword evidence="4" id="KW-1185">Reference proteome</keyword>
<dbReference type="Proteomes" id="UP000314294">
    <property type="component" value="Unassembled WGS sequence"/>
</dbReference>
<dbReference type="GO" id="GO:0003676">
    <property type="term" value="F:nucleic acid binding"/>
    <property type="evidence" value="ECO:0007669"/>
    <property type="project" value="InterPro"/>
</dbReference>
<dbReference type="InterPro" id="IPR044929">
    <property type="entry name" value="DNA/RNA_non-sp_Endonuclease_sf"/>
</dbReference>
<evidence type="ECO:0000256" key="1">
    <source>
        <dbReference type="SAM" id="MobiDB-lite"/>
    </source>
</evidence>
<dbReference type="AlphaFoldDB" id="A0A4Z2GTC4"/>
<reference evidence="3 4" key="1">
    <citation type="submission" date="2019-03" db="EMBL/GenBank/DDBJ databases">
        <title>First draft genome of Liparis tanakae, snailfish: a comprehensive survey of snailfish specific genes.</title>
        <authorList>
            <person name="Kim W."/>
            <person name="Song I."/>
            <person name="Jeong J.-H."/>
            <person name="Kim D."/>
            <person name="Kim S."/>
            <person name="Ryu S."/>
            <person name="Song J.Y."/>
            <person name="Lee S.K."/>
        </authorList>
    </citation>
    <scope>NUCLEOTIDE SEQUENCE [LARGE SCALE GENOMIC DNA]</scope>
    <source>
        <tissue evidence="3">Muscle</tissue>
    </source>
</reference>
<feature type="region of interest" description="Disordered" evidence="1">
    <location>
        <begin position="25"/>
        <end position="101"/>
    </location>
</feature>